<gene>
    <name evidence="2" type="ORF">ECXG_03241</name>
</gene>
<comment type="caution">
    <text evidence="2">The sequence shown here is derived from an EMBL/GenBank/DDBJ whole genome shotgun (WGS) entry which is preliminary data.</text>
</comment>
<dbReference type="PANTHER" id="PTHR37812:SF1">
    <property type="entry name" value="MU-LIKE PROPHAGE FLUMU PROTEIN C"/>
    <property type="match status" value="1"/>
</dbReference>
<evidence type="ECO:0000313" key="3">
    <source>
        <dbReference type="Proteomes" id="UP000193942"/>
    </source>
</evidence>
<feature type="domain" description="Mor transcription activator" evidence="1">
    <location>
        <begin position="32"/>
        <end position="135"/>
    </location>
</feature>
<protein>
    <submittedName>
        <fullName evidence="2">Positive regulator of late transcription (Protein C)</fullName>
    </submittedName>
</protein>
<dbReference type="InterPro" id="IPR014875">
    <property type="entry name" value="Mor_transcription_activator"/>
</dbReference>
<dbReference type="AlphaFoldDB" id="A0A1X3J150"/>
<dbReference type="InterPro" id="IPR052411">
    <property type="entry name" value="c-mor_Regulatory_Protein"/>
</dbReference>
<dbReference type="RefSeq" id="WP_085452992.1">
    <property type="nucleotide sequence ID" value="NZ_ADIZ01000017.1"/>
</dbReference>
<sequence>MTNQQDLFEHDPAVSQLMDHIDNIPAPEQEARWPRALVELVDVLETELKRQGVNDARSIARKQVMSLSWFLGGRQYYIPRGDALLAALRDDLIYCQFNGRNIEELRREHRLSQPQIYKIIARQRKLHSRRHQPDLF</sequence>
<dbReference type="Proteomes" id="UP000193942">
    <property type="component" value="Unassembled WGS sequence"/>
</dbReference>
<dbReference type="Pfam" id="PF08765">
    <property type="entry name" value="Mor"/>
    <property type="match status" value="1"/>
</dbReference>
<dbReference type="Gene3D" id="1.10.10.60">
    <property type="entry name" value="Homeodomain-like"/>
    <property type="match status" value="2"/>
</dbReference>
<dbReference type="InterPro" id="IPR009057">
    <property type="entry name" value="Homeodomain-like_sf"/>
</dbReference>
<name>A0A1X3J150_ECOLX</name>
<dbReference type="EMBL" id="ADIZ01000017">
    <property type="protein sequence ID" value="OSK94376.1"/>
    <property type="molecule type" value="Genomic_DNA"/>
</dbReference>
<evidence type="ECO:0000313" key="2">
    <source>
        <dbReference type="EMBL" id="OSK94376.1"/>
    </source>
</evidence>
<proteinExistence type="predicted"/>
<organism evidence="2 3">
    <name type="scientific">Escherichia coli TA447</name>
    <dbReference type="NCBI Taxonomy" id="656447"/>
    <lineage>
        <taxon>Bacteria</taxon>
        <taxon>Pseudomonadati</taxon>
        <taxon>Pseudomonadota</taxon>
        <taxon>Gammaproteobacteria</taxon>
        <taxon>Enterobacterales</taxon>
        <taxon>Enterobacteriaceae</taxon>
        <taxon>Escherichia</taxon>
    </lineage>
</organism>
<dbReference type="PANTHER" id="PTHR37812">
    <property type="entry name" value="MU-LIKE PROPHAGE FLUMU PROTEIN C"/>
    <property type="match status" value="1"/>
</dbReference>
<evidence type="ECO:0000259" key="1">
    <source>
        <dbReference type="Pfam" id="PF08765"/>
    </source>
</evidence>
<accession>A0A1X3J150</accession>
<reference evidence="2 3" key="1">
    <citation type="submission" date="2010-04" db="EMBL/GenBank/DDBJ databases">
        <title>The Genome Sequence of Escherichia coli TA447.</title>
        <authorList>
            <consortium name="The Broad Institute Genome Sequencing Platform"/>
            <consortium name="The Broad Institute Genome Sequencing Center for Infectious Disease"/>
            <person name="Feldgarden M."/>
            <person name="Gordon D.M."/>
            <person name="Johnson J.R."/>
            <person name="Johnston B.D."/>
            <person name="Young S."/>
            <person name="Zeng Q."/>
            <person name="Koehrsen M."/>
            <person name="Alvarado L."/>
            <person name="Berlin A.M."/>
            <person name="Borenstein D."/>
            <person name="Chapman S.B."/>
            <person name="Chen Z."/>
            <person name="Engels R."/>
            <person name="Freedman E."/>
            <person name="Gellesch M."/>
            <person name="Goldberg J."/>
            <person name="Griggs A."/>
            <person name="Gujja S."/>
            <person name="Heilman E.R."/>
            <person name="Heiman D.I."/>
            <person name="Hepburn T.A."/>
            <person name="Howarth C."/>
            <person name="Jen D."/>
            <person name="Larson L."/>
            <person name="Mehta T."/>
            <person name="Park D."/>
            <person name="Pearson M."/>
            <person name="Richards J."/>
            <person name="Roberts A."/>
            <person name="Saif S."/>
            <person name="Shea T.D."/>
            <person name="Shenoy N."/>
            <person name="Sisk P."/>
            <person name="Stolte C."/>
            <person name="Sykes S.N."/>
            <person name="Walk T."/>
            <person name="White J."/>
            <person name="Yandava C."/>
            <person name="Haas B."/>
            <person name="Henn M.R."/>
            <person name="Nusbaum C."/>
            <person name="Birren B."/>
        </authorList>
    </citation>
    <scope>NUCLEOTIDE SEQUENCE [LARGE SCALE GENOMIC DNA]</scope>
    <source>
        <strain evidence="2 3">TA447</strain>
    </source>
</reference>
<dbReference type="SUPFAM" id="SSF46689">
    <property type="entry name" value="Homeodomain-like"/>
    <property type="match status" value="1"/>
</dbReference>